<organism evidence="2 3">
    <name type="scientific">Rotaria magnacalcarata</name>
    <dbReference type="NCBI Taxonomy" id="392030"/>
    <lineage>
        <taxon>Eukaryota</taxon>
        <taxon>Metazoa</taxon>
        <taxon>Spiralia</taxon>
        <taxon>Gnathifera</taxon>
        <taxon>Rotifera</taxon>
        <taxon>Eurotatoria</taxon>
        <taxon>Bdelloidea</taxon>
        <taxon>Philodinida</taxon>
        <taxon>Philodinidae</taxon>
        <taxon>Rotaria</taxon>
    </lineage>
</organism>
<reference evidence="2" key="1">
    <citation type="submission" date="2021-02" db="EMBL/GenBank/DDBJ databases">
        <authorList>
            <person name="Nowell W R."/>
        </authorList>
    </citation>
    <scope>NUCLEOTIDE SEQUENCE</scope>
</reference>
<gene>
    <name evidence="2" type="ORF">SMN809_LOCUS78004</name>
</gene>
<feature type="region of interest" description="Disordered" evidence="1">
    <location>
        <begin position="1"/>
        <end position="24"/>
    </location>
</feature>
<evidence type="ECO:0000256" key="1">
    <source>
        <dbReference type="SAM" id="MobiDB-lite"/>
    </source>
</evidence>
<dbReference type="AlphaFoldDB" id="A0A8S3IZG7"/>
<dbReference type="Proteomes" id="UP000676336">
    <property type="component" value="Unassembled WGS sequence"/>
</dbReference>
<evidence type="ECO:0000313" key="3">
    <source>
        <dbReference type="Proteomes" id="UP000676336"/>
    </source>
</evidence>
<feature type="compositionally biased region" description="Polar residues" evidence="1">
    <location>
        <begin position="89"/>
        <end position="101"/>
    </location>
</feature>
<feature type="region of interest" description="Disordered" evidence="1">
    <location>
        <begin position="78"/>
        <end position="101"/>
    </location>
</feature>
<dbReference type="EMBL" id="CAJOBI010338750">
    <property type="protein sequence ID" value="CAF5209882.1"/>
    <property type="molecule type" value="Genomic_DNA"/>
</dbReference>
<proteinExistence type="predicted"/>
<name>A0A8S3IZG7_9BILA</name>
<accession>A0A8S3IZG7</accession>
<evidence type="ECO:0000313" key="2">
    <source>
        <dbReference type="EMBL" id="CAF5209882.1"/>
    </source>
</evidence>
<comment type="caution">
    <text evidence="2">The sequence shown here is derived from an EMBL/GenBank/DDBJ whole genome shotgun (WGS) entry which is preliminary data.</text>
</comment>
<sequence length="101" mass="11012">MDSNNDKVESLTITPLDPQEESKIPDAQVNPATMMISVPKFQLVDDTEENVLESTNFVAPTCQSPKAAFSSIIKGERSSPDIFVPPPYTTDQQKASNSPVD</sequence>
<feature type="non-terminal residue" evidence="2">
    <location>
        <position position="101"/>
    </location>
</feature>
<protein>
    <submittedName>
        <fullName evidence="2">Uncharacterized protein</fullName>
    </submittedName>
</protein>